<dbReference type="GO" id="GO:0000793">
    <property type="term" value="C:condensed chromosome"/>
    <property type="evidence" value="ECO:0007669"/>
    <property type="project" value="TreeGrafter"/>
</dbReference>
<reference evidence="10 11" key="1">
    <citation type="journal article" date="2023" name="Hortic Res">
        <title>Pangenome of water caltrop reveals structural variations and asymmetric subgenome divergence after allopolyploidization.</title>
        <authorList>
            <person name="Zhang X."/>
            <person name="Chen Y."/>
            <person name="Wang L."/>
            <person name="Yuan Y."/>
            <person name="Fang M."/>
            <person name="Shi L."/>
            <person name="Lu R."/>
            <person name="Comes H.P."/>
            <person name="Ma Y."/>
            <person name="Chen Y."/>
            <person name="Huang G."/>
            <person name="Zhou Y."/>
            <person name="Zheng Z."/>
            <person name="Qiu Y."/>
        </authorList>
    </citation>
    <scope>NUCLEOTIDE SEQUENCE [LARGE SCALE GENOMIC DNA]</scope>
    <source>
        <tissue evidence="10">Roots</tissue>
    </source>
</reference>
<evidence type="ECO:0000256" key="7">
    <source>
        <dbReference type="ARBA" id="ARBA00023306"/>
    </source>
</evidence>
<feature type="compositionally biased region" description="Basic and acidic residues" evidence="8">
    <location>
        <begin position="800"/>
        <end position="816"/>
    </location>
</feature>
<evidence type="ECO:0000259" key="9">
    <source>
        <dbReference type="Pfam" id="PF12719"/>
    </source>
</evidence>
<dbReference type="GO" id="GO:0051301">
    <property type="term" value="P:cell division"/>
    <property type="evidence" value="ECO:0007669"/>
    <property type="project" value="UniProtKB-KW"/>
</dbReference>
<dbReference type="EMBL" id="JAXIOK010000007">
    <property type="protein sequence ID" value="KAK4765903.1"/>
    <property type="molecule type" value="Genomic_DNA"/>
</dbReference>
<organism evidence="10 11">
    <name type="scientific">Trapa incisa</name>
    <dbReference type="NCBI Taxonomy" id="236973"/>
    <lineage>
        <taxon>Eukaryota</taxon>
        <taxon>Viridiplantae</taxon>
        <taxon>Streptophyta</taxon>
        <taxon>Embryophyta</taxon>
        <taxon>Tracheophyta</taxon>
        <taxon>Spermatophyta</taxon>
        <taxon>Magnoliopsida</taxon>
        <taxon>eudicotyledons</taxon>
        <taxon>Gunneridae</taxon>
        <taxon>Pentapetalae</taxon>
        <taxon>rosids</taxon>
        <taxon>malvids</taxon>
        <taxon>Myrtales</taxon>
        <taxon>Lythraceae</taxon>
        <taxon>Trapa</taxon>
    </lineage>
</organism>
<keyword evidence="4" id="KW-0132">Cell division</keyword>
<feature type="compositionally biased region" description="Acidic residues" evidence="8">
    <location>
        <begin position="1011"/>
        <end position="1030"/>
    </location>
</feature>
<feature type="region of interest" description="Disordered" evidence="8">
    <location>
        <begin position="800"/>
        <end position="828"/>
    </location>
</feature>
<keyword evidence="11" id="KW-1185">Reference proteome</keyword>
<evidence type="ECO:0000313" key="11">
    <source>
        <dbReference type="Proteomes" id="UP001345219"/>
    </source>
</evidence>
<evidence type="ECO:0000256" key="4">
    <source>
        <dbReference type="ARBA" id="ARBA00022618"/>
    </source>
</evidence>
<dbReference type="InterPro" id="IPR011989">
    <property type="entry name" value="ARM-like"/>
</dbReference>
<evidence type="ECO:0000256" key="8">
    <source>
        <dbReference type="SAM" id="MobiDB-lite"/>
    </source>
</evidence>
<accession>A0AAN7QFQ3</accession>
<feature type="compositionally biased region" description="Low complexity" evidence="8">
    <location>
        <begin position="975"/>
        <end position="990"/>
    </location>
</feature>
<sequence>MEDGVEAQAQDQLSRKIAKILDETRTSSATHNRKLKDLSSLSSNPHFFYSFTRALTPLFDFRRRGPASDRVLHFITTFSASTASGAPIFLDNFLKFLLAATTAASRTTRFRACQIISEIILRLPDDVDVGDELWDQVIETMMHRVKDKVPGVRICAIRALSRFVNESENSDILELFLETASLEQNAEVRKTILLCLPPSASTSQIIIDCTLDVSESVRKAAYCVLANKFPLQSLSIKLRTLILQRGLDDRSDVVVKECLKLLKDQWFLSCCKGDLVELLKYLDVETYELVGESVIQALLKAGVVRLHEVDSMQKYIISQTDDSRAEESTDCCSHSIQLINAEDSIYWRVICMHLHMEAQEKALDAATKMGTEAAIYAAEASDSNDWLEKILPATISDYIDLVRAHINAGRNYGFASRQLLLLGTLLDFSDATHRRNAGAFVRELLLKPLEHEIDDEGNKVALGDCINLGGDREWADAVAGFARKVHSAYGEFEEAFLNVINELAQACRERTADSIQWMHCLAVIGLLLENVKTFGSVQSKTTELDDLLQFLLLPGAKHVNLDVQHVAIRCLGIFGLLHGKLSKELMDQLNQSFVSGPPPTSRLASTALIDLLLWYGPVEIDRVLGKNYDMEQQDNKMSFHPVKFSDADETLGIKLLDILFAGFEREDWITSVKGDESESVLAALGEGFAKILLLSSKYPSISASTHQLILVKLICLYFSDHTKDLQRLKQCLSVLFEHYPALSAQHKEVVSKAFIPAMRSMWPGIFGNAGASPHTVSILRKHAVQASRFMLQMMQAPLYEKETQTESDSHTKDSVETSRTSENSSIEQTEEGLAIRISVEVARFPEKKTPAERSYVSALTRILGLINFQPTEQQAIKLMRRLLFIVHESVSWEKDLSKDLNHLAERLKALDGYPDQELSQEQANHVLGRLGIEYELDASRPMGVPQTPVPGSMRPTRTRRRVRRDDSSSEEETETSPTSVAPSVPVTVSARSERASKTAALTRMAKKNISIDEDEDEVSDMTCEESDESE</sequence>
<evidence type="ECO:0000256" key="6">
    <source>
        <dbReference type="ARBA" id="ARBA00023067"/>
    </source>
</evidence>
<evidence type="ECO:0000256" key="3">
    <source>
        <dbReference type="ARBA" id="ARBA00022454"/>
    </source>
</evidence>
<feature type="compositionally biased region" description="Polar residues" evidence="8">
    <location>
        <begin position="817"/>
        <end position="827"/>
    </location>
</feature>
<evidence type="ECO:0000313" key="10">
    <source>
        <dbReference type="EMBL" id="KAK4765903.1"/>
    </source>
</evidence>
<comment type="similarity">
    <text evidence="2">Belongs to the CND3 (condensin subunit 3) family.</text>
</comment>
<dbReference type="SUPFAM" id="SSF48371">
    <property type="entry name" value="ARM repeat"/>
    <property type="match status" value="1"/>
</dbReference>
<dbReference type="Proteomes" id="UP001345219">
    <property type="component" value="Chromosome 7"/>
</dbReference>
<dbReference type="PANTHER" id="PTHR14418:SF5">
    <property type="entry name" value="CONDENSIN COMPLEX SUBUNIT 3"/>
    <property type="match status" value="1"/>
</dbReference>
<feature type="region of interest" description="Disordered" evidence="8">
    <location>
        <begin position="938"/>
        <end position="1030"/>
    </location>
</feature>
<dbReference type="AlphaFoldDB" id="A0AAN7QFQ3"/>
<evidence type="ECO:0000256" key="1">
    <source>
        <dbReference type="ARBA" id="ARBA00004286"/>
    </source>
</evidence>
<dbReference type="Pfam" id="PF12719">
    <property type="entry name" value="Cnd3"/>
    <property type="match status" value="1"/>
</dbReference>
<gene>
    <name evidence="10" type="ORF">SAY87_007545</name>
</gene>
<dbReference type="InterPro" id="IPR025977">
    <property type="entry name" value="Cnd3_C"/>
</dbReference>
<dbReference type="InterPro" id="IPR027165">
    <property type="entry name" value="CND3"/>
</dbReference>
<dbReference type="PANTHER" id="PTHR14418">
    <property type="entry name" value="CONDENSIN COMPLEX SUBUNIT 3-RELATED"/>
    <property type="match status" value="1"/>
</dbReference>
<comment type="subcellular location">
    <subcellularLocation>
        <location evidence="1">Chromosome</location>
    </subcellularLocation>
</comment>
<feature type="domain" description="Nuclear condensin complex subunit 3 C-terminal" evidence="9">
    <location>
        <begin position="519"/>
        <end position="867"/>
    </location>
</feature>
<evidence type="ECO:0000256" key="2">
    <source>
        <dbReference type="ARBA" id="ARBA00006533"/>
    </source>
</evidence>
<comment type="caution">
    <text evidence="10">The sequence shown here is derived from an EMBL/GenBank/DDBJ whole genome shotgun (WGS) entry which is preliminary data.</text>
</comment>
<evidence type="ECO:0000256" key="5">
    <source>
        <dbReference type="ARBA" id="ARBA00022776"/>
    </source>
</evidence>
<name>A0AAN7QFQ3_9MYRT</name>
<dbReference type="Gene3D" id="1.25.10.10">
    <property type="entry name" value="Leucine-rich Repeat Variant"/>
    <property type="match status" value="1"/>
</dbReference>
<dbReference type="InterPro" id="IPR016024">
    <property type="entry name" value="ARM-type_fold"/>
</dbReference>
<keyword evidence="3" id="KW-0158">Chromosome</keyword>
<protein>
    <recommendedName>
        <fullName evidence="9">Nuclear condensin complex subunit 3 C-terminal domain-containing protein</fullName>
    </recommendedName>
</protein>
<keyword evidence="5" id="KW-0498">Mitosis</keyword>
<dbReference type="GO" id="GO:0007076">
    <property type="term" value="P:mitotic chromosome condensation"/>
    <property type="evidence" value="ECO:0007669"/>
    <property type="project" value="InterPro"/>
</dbReference>
<dbReference type="GO" id="GO:0000796">
    <property type="term" value="C:condensin complex"/>
    <property type="evidence" value="ECO:0007669"/>
    <property type="project" value="InterPro"/>
</dbReference>
<keyword evidence="6" id="KW-0226">DNA condensation</keyword>
<proteinExistence type="inferred from homology"/>
<keyword evidence="7" id="KW-0131">Cell cycle</keyword>